<evidence type="ECO:0000256" key="6">
    <source>
        <dbReference type="ARBA" id="ARBA00023180"/>
    </source>
</evidence>
<evidence type="ECO:0000256" key="4">
    <source>
        <dbReference type="ARBA" id="ARBA00023136"/>
    </source>
</evidence>
<evidence type="ECO:0000259" key="11">
    <source>
        <dbReference type="PROSITE" id="PS50853"/>
    </source>
</evidence>
<evidence type="ECO:0000256" key="2">
    <source>
        <dbReference type="ARBA" id="ARBA00022475"/>
    </source>
</evidence>
<dbReference type="SUPFAM" id="SSF48726">
    <property type="entry name" value="Immunoglobulin"/>
    <property type="match status" value="5"/>
</dbReference>
<dbReference type="InterPro" id="IPR007110">
    <property type="entry name" value="Ig-like_dom"/>
</dbReference>
<dbReference type="SUPFAM" id="SSF49265">
    <property type="entry name" value="Fibronectin type III"/>
    <property type="match status" value="1"/>
</dbReference>
<feature type="domain" description="Fibronectin type-III" evidence="11">
    <location>
        <begin position="511"/>
        <end position="606"/>
    </location>
</feature>
<dbReference type="GO" id="GO:0098609">
    <property type="term" value="P:cell-cell adhesion"/>
    <property type="evidence" value="ECO:0007669"/>
    <property type="project" value="TreeGrafter"/>
</dbReference>
<feature type="compositionally biased region" description="Basic and acidic residues" evidence="8">
    <location>
        <begin position="1960"/>
        <end position="1978"/>
    </location>
</feature>
<feature type="compositionally biased region" description="Basic and acidic residues" evidence="8">
    <location>
        <begin position="1914"/>
        <end position="1926"/>
    </location>
</feature>
<feature type="compositionally biased region" description="Basic and acidic residues" evidence="8">
    <location>
        <begin position="1316"/>
        <end position="1327"/>
    </location>
</feature>
<evidence type="ECO:0000256" key="1">
    <source>
        <dbReference type="ARBA" id="ARBA00004236"/>
    </source>
</evidence>
<feature type="region of interest" description="Disordered" evidence="8">
    <location>
        <begin position="2027"/>
        <end position="2052"/>
    </location>
</feature>
<reference evidence="12 13" key="1">
    <citation type="submission" date="2024-05" db="EMBL/GenBank/DDBJ databases">
        <title>A high-quality chromosomal-level genome assembly of Topmouth culter (Culter alburnus).</title>
        <authorList>
            <person name="Zhao H."/>
        </authorList>
    </citation>
    <scope>NUCLEOTIDE SEQUENCE [LARGE SCALE GENOMIC DNA]</scope>
    <source>
        <strain evidence="12">CATC2023</strain>
        <tissue evidence="12">Muscle</tissue>
    </source>
</reference>
<dbReference type="Pfam" id="PF00041">
    <property type="entry name" value="fn3"/>
    <property type="match status" value="1"/>
</dbReference>
<feature type="region of interest" description="Disordered" evidence="8">
    <location>
        <begin position="1728"/>
        <end position="1768"/>
    </location>
</feature>
<dbReference type="SMART" id="SM00406">
    <property type="entry name" value="IGv"/>
    <property type="match status" value="2"/>
</dbReference>
<dbReference type="CDD" id="cd00063">
    <property type="entry name" value="FN3"/>
    <property type="match status" value="2"/>
</dbReference>
<feature type="compositionally biased region" description="Low complexity" evidence="8">
    <location>
        <begin position="778"/>
        <end position="792"/>
    </location>
</feature>
<feature type="compositionally biased region" description="Polar residues" evidence="8">
    <location>
        <begin position="1206"/>
        <end position="1218"/>
    </location>
</feature>
<evidence type="ECO:0000256" key="9">
    <source>
        <dbReference type="SAM" id="SignalP"/>
    </source>
</evidence>
<dbReference type="PROSITE" id="PS50853">
    <property type="entry name" value="FN3"/>
    <property type="match status" value="2"/>
</dbReference>
<keyword evidence="13" id="KW-1185">Reference proteome</keyword>
<dbReference type="InterPro" id="IPR013106">
    <property type="entry name" value="Ig_V-set"/>
</dbReference>
<keyword evidence="5" id="KW-1015">Disulfide bond</keyword>
<feature type="compositionally biased region" description="Basic and acidic residues" evidence="8">
    <location>
        <begin position="1237"/>
        <end position="1249"/>
    </location>
</feature>
<dbReference type="SMART" id="SM00408">
    <property type="entry name" value="IGc2"/>
    <property type="match status" value="4"/>
</dbReference>
<comment type="subcellular location">
    <subcellularLocation>
        <location evidence="1">Cell membrane</location>
    </subcellularLocation>
</comment>
<feature type="domain" description="Ig-like" evidence="10">
    <location>
        <begin position="422"/>
        <end position="502"/>
    </location>
</feature>
<dbReference type="InterPro" id="IPR036179">
    <property type="entry name" value="Ig-like_dom_sf"/>
</dbReference>
<evidence type="ECO:0000259" key="10">
    <source>
        <dbReference type="PROSITE" id="PS50835"/>
    </source>
</evidence>
<accession>A0AAW2ABW6</accession>
<feature type="chain" id="PRO_5043531093" description="Protein turtle homolog A-like" evidence="9">
    <location>
        <begin position="27"/>
        <end position="2052"/>
    </location>
</feature>
<dbReference type="FunFam" id="2.60.40.10:FF:000005">
    <property type="entry name" value="Neuronal cell adhesion molecule"/>
    <property type="match status" value="1"/>
</dbReference>
<evidence type="ECO:0000313" key="13">
    <source>
        <dbReference type="Proteomes" id="UP001479290"/>
    </source>
</evidence>
<feature type="region of interest" description="Disordered" evidence="8">
    <location>
        <begin position="1960"/>
        <end position="2013"/>
    </location>
</feature>
<feature type="domain" description="Ig-like" evidence="10">
    <location>
        <begin position="141"/>
        <end position="226"/>
    </location>
</feature>
<feature type="domain" description="Fibronectin type-III" evidence="11">
    <location>
        <begin position="621"/>
        <end position="714"/>
    </location>
</feature>
<feature type="compositionally biased region" description="Basic and acidic residues" evidence="8">
    <location>
        <begin position="1861"/>
        <end position="1872"/>
    </location>
</feature>
<protein>
    <recommendedName>
        <fullName evidence="14">Protein turtle homolog A-like</fullName>
    </recommendedName>
</protein>
<feature type="compositionally biased region" description="Pro residues" evidence="8">
    <location>
        <begin position="1736"/>
        <end position="1747"/>
    </location>
</feature>
<evidence type="ECO:0000256" key="3">
    <source>
        <dbReference type="ARBA" id="ARBA00022737"/>
    </source>
</evidence>
<feature type="region of interest" description="Disordered" evidence="8">
    <location>
        <begin position="1847"/>
        <end position="1938"/>
    </location>
</feature>
<keyword evidence="4" id="KW-0472">Membrane</keyword>
<feature type="region of interest" description="Disordered" evidence="8">
    <location>
        <begin position="1489"/>
        <end position="1566"/>
    </location>
</feature>
<dbReference type="InterPro" id="IPR036116">
    <property type="entry name" value="FN3_sf"/>
</dbReference>
<proteinExistence type="predicted"/>
<feature type="region of interest" description="Disordered" evidence="8">
    <location>
        <begin position="1295"/>
        <end position="1340"/>
    </location>
</feature>
<feature type="region of interest" description="Disordered" evidence="8">
    <location>
        <begin position="1075"/>
        <end position="1096"/>
    </location>
</feature>
<keyword evidence="3" id="KW-0677">Repeat</keyword>
<evidence type="ECO:0000313" key="12">
    <source>
        <dbReference type="EMBL" id="KAK9971061.1"/>
    </source>
</evidence>
<feature type="signal peptide" evidence="9">
    <location>
        <begin position="1"/>
        <end position="26"/>
    </location>
</feature>
<feature type="compositionally biased region" description="Low complexity" evidence="8">
    <location>
        <begin position="1898"/>
        <end position="1910"/>
    </location>
</feature>
<keyword evidence="2" id="KW-1003">Cell membrane</keyword>
<feature type="domain" description="Ig-like" evidence="10">
    <location>
        <begin position="326"/>
        <end position="417"/>
    </location>
</feature>
<dbReference type="GO" id="GO:0005886">
    <property type="term" value="C:plasma membrane"/>
    <property type="evidence" value="ECO:0007669"/>
    <property type="project" value="UniProtKB-SubCell"/>
</dbReference>
<feature type="domain" description="Ig-like" evidence="10">
    <location>
        <begin position="230"/>
        <end position="318"/>
    </location>
</feature>
<dbReference type="SMART" id="SM00409">
    <property type="entry name" value="IG"/>
    <property type="match status" value="5"/>
</dbReference>
<name>A0AAW2ABW6_CULAL</name>
<feature type="compositionally biased region" description="Polar residues" evidence="8">
    <location>
        <begin position="855"/>
        <end position="866"/>
    </location>
</feature>
<feature type="region of interest" description="Disordered" evidence="8">
    <location>
        <begin position="761"/>
        <end position="792"/>
    </location>
</feature>
<feature type="compositionally biased region" description="Basic and acidic residues" evidence="8">
    <location>
        <begin position="812"/>
        <end position="832"/>
    </location>
</feature>
<dbReference type="InterPro" id="IPR003599">
    <property type="entry name" value="Ig_sub"/>
</dbReference>
<feature type="compositionally biased region" description="Basic and acidic residues" evidence="8">
    <location>
        <begin position="1075"/>
        <end position="1088"/>
    </location>
</feature>
<feature type="region of interest" description="Disordered" evidence="8">
    <location>
        <begin position="1203"/>
        <end position="1253"/>
    </location>
</feature>
<dbReference type="CDD" id="cd00096">
    <property type="entry name" value="Ig"/>
    <property type="match status" value="2"/>
</dbReference>
<dbReference type="PROSITE" id="PS50835">
    <property type="entry name" value="IG_LIKE"/>
    <property type="match status" value="4"/>
</dbReference>
<evidence type="ECO:0000256" key="8">
    <source>
        <dbReference type="SAM" id="MobiDB-lite"/>
    </source>
</evidence>
<dbReference type="InterPro" id="IPR003961">
    <property type="entry name" value="FN3_dom"/>
</dbReference>
<organism evidence="12 13">
    <name type="scientific">Culter alburnus</name>
    <name type="common">Topmouth culter</name>
    <dbReference type="NCBI Taxonomy" id="194366"/>
    <lineage>
        <taxon>Eukaryota</taxon>
        <taxon>Metazoa</taxon>
        <taxon>Chordata</taxon>
        <taxon>Craniata</taxon>
        <taxon>Vertebrata</taxon>
        <taxon>Euteleostomi</taxon>
        <taxon>Actinopterygii</taxon>
        <taxon>Neopterygii</taxon>
        <taxon>Teleostei</taxon>
        <taxon>Ostariophysi</taxon>
        <taxon>Cypriniformes</taxon>
        <taxon>Xenocyprididae</taxon>
        <taxon>Xenocypridinae</taxon>
        <taxon>Culter</taxon>
    </lineage>
</organism>
<dbReference type="EMBL" id="JAWDJR010000008">
    <property type="protein sequence ID" value="KAK9971061.1"/>
    <property type="molecule type" value="Genomic_DNA"/>
</dbReference>
<sequence length="2052" mass="229021">MVQKKLWLLNVTIAAALFLLCSSLSAESVVRGRVGGFAELDCSLTPPSDGATTPNLFPLHVVEWVRLGYNVPILIKFGGYTPRVHPNYKGRVSLSRGASLLVDKLTLEDEGWFECRILLLDRTSDEFQNGTWNFLSISAPPVFVKTPPAFLEVMLGESLTLHCDAHGNPKPTIIWRKDGSGAEKQEAIQVLNETLSLTKVTRETAGIYKCHVSNSEGNLTHTTQLQVKGPPIIIIPPEDTTMNMSQDAILQCQAEAYPSNLTYEWWKQDQNVFHIEVLKSRVKILVDGTLLISGLIPEDSGNYTCTPTNGLMTPPSASAYLKVKHPARVVRMPRETYLPVGMGGKIICPVQAEPPVLYVNWTKDGASLDLEQYPGWMVNSEGSVFITAANDDAVGMYTCTAYNSYGTMGQSEPTKVILKDPPSFRVSPRAEYLQEVGRELVIPCQSEGDPTPNITWIKVGPAPRTPFTVLSNGSLVLRPLSKDHQGAWECRATNRVATVSVATMILVLGTSPHAVTSVSVDPGISQANVSWEPGFDGGYTQRFTVWIKPTVRGKHEWASIPVPTTKTSLLVTGLQAFTSYQFSVLAQNKLGSGPFSEIVTITTMAPPTEAPTRVTTIVVLPPPTLLSANRTSLGVLLQWLSPLEESPPLTSFVLQAKRGKGEWVTIDREIAVNVTELVVQGLVKDSNYELRLLSRRDKLVSVPSDSVFISTEGMEMYPAAPSLLAFVPEPLLAGVIGGVCFLFVAIILSLVTACVMNNRRGQRRRKKRDDIPSAFQKSSSPQAHSPSDSPDSVLKLKLCPPLNFFPNSSSSDRSDRSSFEKGSRSEYQDQRKQLLASSSPPPRYTLCESHFGGSPSPTSAIESISRSPDGRFVIQPDLENSTPTHIKKNLKKEFPQSPGRGSNNGSFKESNKSNPVSSERDEQREMLSALTVDPPDPERPHHSPGRVKAMARNFSRHGCFYSDDEQGCSETLLEKASFYSDCSEKRASDSLKKYRSASHREDIFPSLSRRARALERERLLNQARYQPIIGDSQLTEHSTMVTQLDGEREGDNLSKCLKLVKEREQMERELEHYTASRRAQAHEQEQRRAKSASPLRKWTGVESEDPIWKPQNIHLRQKNRPSSLAQHVSDYRRGCYFGNTSSPMERLPSASSSYIQWDISPVTSPTNLVPVQSLSEGNTPHSLYRHTRQQGIANLEDSLAADVSRSPDTQYTSLSLFSPTRDKPSSSKTNLSGAWARHPESHLKEEQELPNRTVVQESWLQERKMEKEAPAFRSASPAPLSPQPYELHQEVAARDRDTGPNPHYLDPRSQSVTDTEELRTVQKDKLSRNPSGCSTLPYDHQKSGAKEKVMVIVSDDSSSILPYNEQEKEGIRARSRKSDKCVFSESPSRISPLTLLENEAESDQSNLSRMSELMKAKLAPQPARMSPLQTSTILEYLSLPGFIEMSVDDPVEVTEPSESVEPSVEPETRTLLRDEPDVVPKIWEKHDQEHSGTNISHHSGAVHDHSTLNLPVGHHEPGSIPISEPCSQLEVRDTHVKSGTSDTIKKGFSPSKEKEKSSNPFVSQSLGPQKQEFTQHGPAHTLINTAKSMAAIVSKCPDYISEQYQRSQTQADRTNMIPSRIYPGPMPFMKKSVSIGPCRTLSGVGQPRPFLKKSISLGSKWEHFENPRTYISETCYRDKFPHPDIRLKSYSLGRTPARYYPMSGPSWRGSVPFQPPTTYSLERHRHIERSDMTPPYHTPVPSVPDPPQRMESSLPSRRDSDPRRQAAVFPDSSRWPLSYQETLRSVQHKYVPQEPPQPFVPTRSVARVDYLHPAEPRRCPPRPFLPRGYSWPSPYHTSFPLREQDFSREVDKGMGAVRGSTETESRDIRGDGGRASYASQSSGRGSVGPYGHGHLRQSLSITPTLLSSPETTEESERHRADKDLRERRSKRRNTSVDESYEWDAAEYSVDHDILEAMKMERPHAGFGRGREFRQDRPRSTAGLQDFQSKRLYSISPPLVSQPPQHRYGRSLSEARFNALRQEFQEYRRAQESYSRDPCTPPDPDSDSSSALL</sequence>
<keyword evidence="6" id="KW-0325">Glycoprotein</keyword>
<evidence type="ECO:0000256" key="5">
    <source>
        <dbReference type="ARBA" id="ARBA00023157"/>
    </source>
</evidence>
<dbReference type="PANTHER" id="PTHR44170">
    <property type="entry name" value="PROTEIN SIDEKICK"/>
    <property type="match status" value="1"/>
</dbReference>
<comment type="caution">
    <text evidence="12">The sequence shown here is derived from an EMBL/GenBank/DDBJ whole genome shotgun (WGS) entry which is preliminary data.</text>
</comment>
<evidence type="ECO:0008006" key="14">
    <source>
        <dbReference type="Google" id="ProtNLM"/>
    </source>
</evidence>
<dbReference type="Proteomes" id="UP001479290">
    <property type="component" value="Unassembled WGS sequence"/>
</dbReference>
<dbReference type="Pfam" id="PF13927">
    <property type="entry name" value="Ig_3"/>
    <property type="match status" value="3"/>
</dbReference>
<feature type="compositionally biased region" description="Polar residues" evidence="8">
    <location>
        <begin position="899"/>
        <end position="917"/>
    </location>
</feature>
<keyword evidence="9" id="KW-0732">Signal</keyword>
<gene>
    <name evidence="12" type="ORF">ABG768_026956</name>
</gene>
<feature type="region of interest" description="Disordered" evidence="8">
    <location>
        <begin position="805"/>
        <end position="945"/>
    </location>
</feature>
<dbReference type="Gene3D" id="2.60.40.10">
    <property type="entry name" value="Immunoglobulins"/>
    <property type="match status" value="7"/>
</dbReference>
<dbReference type="PANTHER" id="PTHR44170:SF41">
    <property type="entry name" value="PROTEIN TURTLE HOMOLOG A"/>
    <property type="match status" value="1"/>
</dbReference>
<dbReference type="InterPro" id="IPR003598">
    <property type="entry name" value="Ig_sub2"/>
</dbReference>
<dbReference type="InterPro" id="IPR013783">
    <property type="entry name" value="Ig-like_fold"/>
</dbReference>
<dbReference type="SMART" id="SM00060">
    <property type="entry name" value="FN3"/>
    <property type="match status" value="2"/>
</dbReference>
<keyword evidence="7" id="KW-0393">Immunoglobulin domain</keyword>
<evidence type="ECO:0000256" key="7">
    <source>
        <dbReference type="ARBA" id="ARBA00023319"/>
    </source>
</evidence>
<dbReference type="FunFam" id="2.60.40.10:FF:000323">
    <property type="entry name" value="Immunoglobulin superfamily member 9B"/>
    <property type="match status" value="1"/>
</dbReference>